<feature type="chain" id="PRO_5028931007" description="CBM2 domain-containing protein" evidence="1">
    <location>
        <begin position="31"/>
        <end position="139"/>
    </location>
</feature>
<proteinExistence type="predicted"/>
<dbReference type="Pfam" id="PF00553">
    <property type="entry name" value="CBM_2"/>
    <property type="match status" value="1"/>
</dbReference>
<feature type="domain" description="CBM2" evidence="2">
    <location>
        <begin position="27"/>
        <end position="138"/>
    </location>
</feature>
<dbReference type="GO" id="GO:0030247">
    <property type="term" value="F:polysaccharide binding"/>
    <property type="evidence" value="ECO:0007669"/>
    <property type="project" value="UniProtKB-UniRule"/>
</dbReference>
<dbReference type="InterPro" id="IPR012291">
    <property type="entry name" value="CBM2_carb-bd_dom_sf"/>
</dbReference>
<keyword evidence="4" id="KW-1185">Reference proteome</keyword>
<accession>A0A7C9NGY0</accession>
<gene>
    <name evidence="3" type="ORF">GT755_10910</name>
</gene>
<dbReference type="GO" id="GO:0005975">
    <property type="term" value="P:carbohydrate metabolic process"/>
    <property type="evidence" value="ECO:0007669"/>
    <property type="project" value="InterPro"/>
</dbReference>
<comment type="caution">
    <text evidence="3">The sequence shown here is derived from an EMBL/GenBank/DDBJ whole genome shotgun (WGS) entry which is preliminary data.</text>
</comment>
<reference evidence="3 4" key="1">
    <citation type="submission" date="2020-01" db="EMBL/GenBank/DDBJ databases">
        <title>Herbidospora sp. NEAU-GS84 nov., a novel actinomycete isolated from soil.</title>
        <authorList>
            <person name="Han L."/>
        </authorList>
    </citation>
    <scope>NUCLEOTIDE SEQUENCE [LARGE SCALE GENOMIC DNA]</scope>
    <source>
        <strain evidence="3 4">NEAU-GS84</strain>
    </source>
</reference>
<dbReference type="PROSITE" id="PS51173">
    <property type="entry name" value="CBM2"/>
    <property type="match status" value="1"/>
</dbReference>
<dbReference type="InterPro" id="IPR008965">
    <property type="entry name" value="CBM2/CBM3_carb-bd_dom_sf"/>
</dbReference>
<dbReference type="Gene3D" id="2.60.40.290">
    <property type="match status" value="1"/>
</dbReference>
<sequence length="139" mass="15115">MTERRVRRRLAVWLVAALVGVFTVVTPAGAATTCTLTFKANYRGDVGSQYRWQVDATLTNTGTTTSTTWQAVIDFPLSSGAVIHQFWNATRPSANVWGPMGWNGALPKNQRATFGFDIGMPMPNTSPPLPTSSSCTITY</sequence>
<organism evidence="3 4">
    <name type="scientific">Herbidospora solisilvae</name>
    <dbReference type="NCBI Taxonomy" id="2696284"/>
    <lineage>
        <taxon>Bacteria</taxon>
        <taxon>Bacillati</taxon>
        <taxon>Actinomycetota</taxon>
        <taxon>Actinomycetes</taxon>
        <taxon>Streptosporangiales</taxon>
        <taxon>Streptosporangiaceae</taxon>
        <taxon>Herbidospora</taxon>
    </lineage>
</organism>
<protein>
    <recommendedName>
        <fullName evidence="2">CBM2 domain-containing protein</fullName>
    </recommendedName>
</protein>
<evidence type="ECO:0000259" key="2">
    <source>
        <dbReference type="PROSITE" id="PS51173"/>
    </source>
</evidence>
<keyword evidence="1" id="KW-0732">Signal</keyword>
<evidence type="ECO:0000313" key="4">
    <source>
        <dbReference type="Proteomes" id="UP000479526"/>
    </source>
</evidence>
<evidence type="ECO:0000256" key="1">
    <source>
        <dbReference type="SAM" id="SignalP"/>
    </source>
</evidence>
<dbReference type="EMBL" id="WXEW01000003">
    <property type="protein sequence ID" value="NAS22192.1"/>
    <property type="molecule type" value="Genomic_DNA"/>
</dbReference>
<name>A0A7C9NGY0_9ACTN</name>
<dbReference type="AlphaFoldDB" id="A0A7C9NGY0"/>
<dbReference type="GO" id="GO:0004553">
    <property type="term" value="F:hydrolase activity, hydrolyzing O-glycosyl compounds"/>
    <property type="evidence" value="ECO:0007669"/>
    <property type="project" value="InterPro"/>
</dbReference>
<dbReference type="InterPro" id="IPR001919">
    <property type="entry name" value="CBD2"/>
</dbReference>
<dbReference type="SUPFAM" id="SSF49384">
    <property type="entry name" value="Carbohydrate-binding domain"/>
    <property type="match status" value="1"/>
</dbReference>
<dbReference type="SMART" id="SM00637">
    <property type="entry name" value="CBD_II"/>
    <property type="match status" value="1"/>
</dbReference>
<feature type="signal peptide" evidence="1">
    <location>
        <begin position="1"/>
        <end position="30"/>
    </location>
</feature>
<dbReference type="Proteomes" id="UP000479526">
    <property type="component" value="Unassembled WGS sequence"/>
</dbReference>
<dbReference type="RefSeq" id="WP_161479598.1">
    <property type="nucleotide sequence ID" value="NZ_WXEW01000003.1"/>
</dbReference>
<evidence type="ECO:0000313" key="3">
    <source>
        <dbReference type="EMBL" id="NAS22192.1"/>
    </source>
</evidence>